<evidence type="ECO:0000256" key="22">
    <source>
        <dbReference type="ARBA" id="ARBA00023268"/>
    </source>
</evidence>
<keyword evidence="5" id="KW-0808">Transferase</keyword>
<evidence type="ECO:0000256" key="20">
    <source>
        <dbReference type="ARBA" id="ARBA00023187"/>
    </source>
</evidence>
<keyword evidence="17" id="KW-1015">Disulfide bond</keyword>
<keyword evidence="12" id="KW-0067">ATP-binding</keyword>
<keyword evidence="22" id="KW-0511">Multifunctional enzyme</keyword>
<evidence type="ECO:0000256" key="9">
    <source>
        <dbReference type="ARBA" id="ARBA00022777"/>
    </source>
</evidence>
<dbReference type="GO" id="GO:0005789">
    <property type="term" value="C:endoplasmic reticulum membrane"/>
    <property type="evidence" value="ECO:0007669"/>
    <property type="project" value="UniProtKB-SubCell"/>
</dbReference>
<evidence type="ECO:0000256" key="18">
    <source>
        <dbReference type="ARBA" id="ARBA00023163"/>
    </source>
</evidence>
<evidence type="ECO:0000256" key="15">
    <source>
        <dbReference type="ARBA" id="ARBA00023015"/>
    </source>
</evidence>
<protein>
    <recommendedName>
        <fullName evidence="2">non-specific serine/threonine protein kinase</fullName>
        <ecNumber evidence="2">2.7.11.1</ecNumber>
    </recommendedName>
</protein>
<feature type="domain" description="Protein kinase" evidence="28">
    <location>
        <begin position="487"/>
        <end position="777"/>
    </location>
</feature>
<evidence type="ECO:0000256" key="27">
    <source>
        <dbReference type="SAM" id="SignalP"/>
    </source>
</evidence>
<gene>
    <name evidence="30" type="ORF">Fot_44551</name>
</gene>
<dbReference type="GO" id="GO:0004674">
    <property type="term" value="F:protein serine/threonine kinase activity"/>
    <property type="evidence" value="ECO:0007669"/>
    <property type="project" value="UniProtKB-KW"/>
</dbReference>
<comment type="caution">
    <text evidence="30">The sequence shown here is derived from an EMBL/GenBank/DDBJ whole genome shotgun (WGS) entry which is preliminary data.</text>
</comment>
<keyword evidence="20" id="KW-0508">mRNA splicing</keyword>
<sequence length="965" mass="109133">MRRRSVFIFLCVLYLFVVYSGSTGGYLKPHNSVTGKKFNGVFQAPARRSLLSNTIKGTETDTALVAALDGTIYLLELGSTKPLWSFSSGQSIYSSYQASVNDTENVSGIGGRYFIDCGDDWELYAYNSLGGKLKLMKTLEEYVSSTPQIAEDGGIVLGSKRTTAFLVDEKTGRLISTYSTSDSPTSMQSSGNGFFYNTTVDEQVQPGSDLKTDEKRLYITRTDYTLTSFIPNSNKVSWNMTVAEIGAAFLCPDIEESIEQTTLDSDSSEPSLPFTMPLKCRSRARVYRFRTHNIFEPFSRPNWLPEPHGQDLMLPASKSDALPSQPNIDKILELLPSSRNSDKFLDGHYCQDPEAVPPLQMLDDNSRKSHVQDVKLPSNDGSMLFPGNFSSFQLILFSISLLAFVVYHYNLITGEKKLIAQPADVTAINLPSKRKKTRRSGKGRTNSEKIDKEENEVNNTCNEDDVDFLNLNQPNSYTDGRTIGKLFVSSKEIAKGSNGTIVLEGIYEGRPVAVKRLVRAHHDIASKEIQNLVVSDQHPNIVRWYGVERDQDFVYLALERSACSLNDLIHMYSESSIDVIISKNMDTEFLMEYRVHLESIKGSMQDVELWKADGYPSPVLLKLMRDVICGLVHLHELGIVHRDLKPQNVLIFQDRSFCAKLSDMGISKRLVEDTSSLGHHATGCGSSGWQAPEQLLNQRQTRAVDVFSLGCVLFFCFTGGRHPFGNPLERDINITKNKVDLFLVEHIPEAVDLFLQLLNPNAEMRPKASEVLYHPLFWSAEMRLSFLRDTSDRVELEDRETDSLLLEALESTAPLALGAKWNEKMEPSFLNNIGRYRRYKFDSVRDLLRVMRNKLNHYRELPTEIQEIIGSVPEGFDRYFTTRFPKLLIEVYKVMYTYCREEECFHKYFKGGGSEEKQITKTVRLSRVSLDCLPDELLRALLGIIVQHQPLPYDCYSTLAARHVP</sequence>
<dbReference type="InterPro" id="IPR015943">
    <property type="entry name" value="WD40/YVTN_repeat-like_dom_sf"/>
</dbReference>
<evidence type="ECO:0000256" key="16">
    <source>
        <dbReference type="ARBA" id="ARBA00023136"/>
    </source>
</evidence>
<dbReference type="InterPro" id="IPR038357">
    <property type="entry name" value="KEN_sf"/>
</dbReference>
<comment type="subcellular location">
    <subcellularLocation>
        <location evidence="1">Endoplasmic reticulum membrane</location>
        <topology evidence="1">Single-pass type I membrane protein</topology>
    </subcellularLocation>
</comment>
<dbReference type="PROSITE" id="PS50011">
    <property type="entry name" value="PROTEIN_KINASE_DOM"/>
    <property type="match status" value="1"/>
</dbReference>
<feature type="chain" id="PRO_5044873398" description="non-specific serine/threonine protein kinase" evidence="27">
    <location>
        <begin position="21"/>
        <end position="965"/>
    </location>
</feature>
<dbReference type="GO" id="GO:0009751">
    <property type="term" value="P:response to salicylic acid"/>
    <property type="evidence" value="ECO:0007669"/>
    <property type="project" value="UniProtKB-ARBA"/>
</dbReference>
<dbReference type="InterPro" id="IPR010513">
    <property type="entry name" value="KEN_dom"/>
</dbReference>
<evidence type="ECO:0000313" key="30">
    <source>
        <dbReference type="EMBL" id="KAL2483107.1"/>
    </source>
</evidence>
<dbReference type="PROSITE" id="PS00108">
    <property type="entry name" value="PROTEIN_KINASE_ST"/>
    <property type="match status" value="1"/>
</dbReference>
<dbReference type="InterPro" id="IPR045133">
    <property type="entry name" value="IRE1/2-like"/>
</dbReference>
<evidence type="ECO:0000256" key="10">
    <source>
        <dbReference type="ARBA" id="ARBA00022801"/>
    </source>
</evidence>
<feature type="domain" description="KEN" evidence="29">
    <location>
        <begin position="780"/>
        <end position="911"/>
    </location>
</feature>
<dbReference type="PANTHER" id="PTHR13954:SF6">
    <property type="entry name" value="NON-SPECIFIC SERINE_THREONINE PROTEIN KINASE"/>
    <property type="match status" value="1"/>
</dbReference>
<dbReference type="InterPro" id="IPR000719">
    <property type="entry name" value="Prot_kinase_dom"/>
</dbReference>
<dbReference type="Proteomes" id="UP001604277">
    <property type="component" value="Unassembled WGS sequence"/>
</dbReference>
<evidence type="ECO:0000259" key="29">
    <source>
        <dbReference type="PROSITE" id="PS51392"/>
    </source>
</evidence>
<name>A0ABD1R3U5_9LAMI</name>
<dbReference type="SMART" id="SM00580">
    <property type="entry name" value="PUG"/>
    <property type="match status" value="1"/>
</dbReference>
<evidence type="ECO:0000256" key="11">
    <source>
        <dbReference type="ARBA" id="ARBA00022824"/>
    </source>
</evidence>
<evidence type="ECO:0000256" key="7">
    <source>
        <dbReference type="ARBA" id="ARBA00022729"/>
    </source>
</evidence>
<keyword evidence="8" id="KW-0547">Nucleotide-binding</keyword>
<evidence type="ECO:0000256" key="24">
    <source>
        <dbReference type="ARBA" id="ARBA00048679"/>
    </source>
</evidence>
<evidence type="ECO:0000256" key="2">
    <source>
        <dbReference type="ARBA" id="ARBA00012513"/>
    </source>
</evidence>
<accession>A0ABD1R3U5</accession>
<dbReference type="AlphaFoldDB" id="A0ABD1R3U5"/>
<comment type="catalytic activity">
    <reaction evidence="23">
        <text>L-threonyl-[protein] + ATP = O-phospho-L-threonyl-[protein] + ADP + H(+)</text>
        <dbReference type="Rhea" id="RHEA:46608"/>
        <dbReference type="Rhea" id="RHEA-COMP:11060"/>
        <dbReference type="Rhea" id="RHEA-COMP:11605"/>
        <dbReference type="ChEBI" id="CHEBI:15378"/>
        <dbReference type="ChEBI" id="CHEBI:30013"/>
        <dbReference type="ChEBI" id="CHEBI:30616"/>
        <dbReference type="ChEBI" id="CHEBI:61977"/>
        <dbReference type="ChEBI" id="CHEBI:456216"/>
        <dbReference type="EC" id="2.7.11.1"/>
    </reaction>
</comment>
<keyword evidence="15" id="KW-0805">Transcription regulation</keyword>
<dbReference type="GO" id="GO:0042742">
    <property type="term" value="P:defense response to bacterium"/>
    <property type="evidence" value="ECO:0007669"/>
    <property type="project" value="UniProtKB-ARBA"/>
</dbReference>
<dbReference type="Gene3D" id="2.130.10.10">
    <property type="entry name" value="YVTN repeat-like/Quinoprotein amine dehydrogenase"/>
    <property type="match status" value="1"/>
</dbReference>
<dbReference type="PANTHER" id="PTHR13954">
    <property type="entry name" value="IRE1-RELATED"/>
    <property type="match status" value="1"/>
</dbReference>
<dbReference type="EMBL" id="JBFOLJ010000013">
    <property type="protein sequence ID" value="KAL2483107.1"/>
    <property type="molecule type" value="Genomic_DNA"/>
</dbReference>
<dbReference type="SUPFAM" id="SSF50998">
    <property type="entry name" value="Quinoprotein alcohol dehydrogenase-like"/>
    <property type="match status" value="1"/>
</dbReference>
<feature type="region of interest" description="Disordered" evidence="26">
    <location>
        <begin position="431"/>
        <end position="457"/>
    </location>
</feature>
<dbReference type="Gene3D" id="1.10.510.10">
    <property type="entry name" value="Transferase(Phosphotransferase) domain 1"/>
    <property type="match status" value="1"/>
</dbReference>
<dbReference type="FunFam" id="1.20.1440.180:FF:000002">
    <property type="entry name" value="Serine/threonine-protein kinase/endoribonuclease IRE1"/>
    <property type="match status" value="1"/>
</dbReference>
<feature type="compositionally biased region" description="Basic residues" evidence="26">
    <location>
        <begin position="432"/>
        <end position="442"/>
    </location>
</feature>
<dbReference type="InterPro" id="IPR011047">
    <property type="entry name" value="Quinoprotein_ADH-like_sf"/>
</dbReference>
<keyword evidence="14" id="KW-1133">Transmembrane helix</keyword>
<evidence type="ECO:0000256" key="4">
    <source>
        <dbReference type="ARBA" id="ARBA00022664"/>
    </source>
</evidence>
<comment type="subunit">
    <text evidence="25">Homodimer; disulfide-linked. Dimer formation is driven by hydrophobic interactions within the N-terminal luminal domains and stabilized by disulfide bridges.</text>
</comment>
<evidence type="ECO:0000256" key="25">
    <source>
        <dbReference type="ARBA" id="ARBA00065357"/>
    </source>
</evidence>
<keyword evidence="3" id="KW-0723">Serine/threonine-protein kinase</keyword>
<keyword evidence="13" id="KW-0391">Immunity</keyword>
<evidence type="ECO:0000256" key="1">
    <source>
        <dbReference type="ARBA" id="ARBA00004115"/>
    </source>
</evidence>
<evidence type="ECO:0000256" key="17">
    <source>
        <dbReference type="ARBA" id="ARBA00023157"/>
    </source>
</evidence>
<keyword evidence="7 27" id="KW-0732">Signal</keyword>
<evidence type="ECO:0000313" key="31">
    <source>
        <dbReference type="Proteomes" id="UP001604277"/>
    </source>
</evidence>
<evidence type="ECO:0000256" key="3">
    <source>
        <dbReference type="ARBA" id="ARBA00022527"/>
    </source>
</evidence>
<dbReference type="GO" id="GO:0034976">
    <property type="term" value="P:response to endoplasmic reticulum stress"/>
    <property type="evidence" value="ECO:0007669"/>
    <property type="project" value="UniProtKB-ARBA"/>
</dbReference>
<evidence type="ECO:0000256" key="21">
    <source>
        <dbReference type="ARBA" id="ARBA00023230"/>
    </source>
</evidence>
<feature type="signal peptide" evidence="27">
    <location>
        <begin position="1"/>
        <end position="20"/>
    </location>
</feature>
<dbReference type="Pfam" id="PF06479">
    <property type="entry name" value="Ribonuc_2-5A"/>
    <property type="match status" value="1"/>
</dbReference>
<dbReference type="PROSITE" id="PS51392">
    <property type="entry name" value="KEN"/>
    <property type="match status" value="1"/>
</dbReference>
<dbReference type="Pfam" id="PF00069">
    <property type="entry name" value="Pkinase"/>
    <property type="match status" value="1"/>
</dbReference>
<evidence type="ECO:0000256" key="6">
    <source>
        <dbReference type="ARBA" id="ARBA00022692"/>
    </source>
</evidence>
<dbReference type="FunFam" id="1.10.510.10:FF:000463">
    <property type="entry name" value="Serine/threonine-protein kinase/endoribonuclease IRE1a"/>
    <property type="match status" value="1"/>
</dbReference>
<dbReference type="Gene3D" id="1.20.1440.180">
    <property type="entry name" value="KEN domain"/>
    <property type="match status" value="1"/>
</dbReference>
<dbReference type="SUPFAM" id="SSF56112">
    <property type="entry name" value="Protein kinase-like (PK-like)"/>
    <property type="match status" value="1"/>
</dbReference>
<keyword evidence="31" id="KW-1185">Reference proteome</keyword>
<evidence type="ECO:0000259" key="28">
    <source>
        <dbReference type="PROSITE" id="PS50011"/>
    </source>
</evidence>
<keyword evidence="4" id="KW-0507">mRNA processing</keyword>
<evidence type="ECO:0000256" key="26">
    <source>
        <dbReference type="SAM" id="MobiDB-lite"/>
    </source>
</evidence>
<dbReference type="InterPro" id="IPR008271">
    <property type="entry name" value="Ser/Thr_kinase_AS"/>
</dbReference>
<dbReference type="GO" id="GO:0002376">
    <property type="term" value="P:immune system process"/>
    <property type="evidence" value="ECO:0007669"/>
    <property type="project" value="UniProtKB-KW"/>
</dbReference>
<dbReference type="FunFam" id="3.30.200.20:FF:000077">
    <property type="entry name" value="Putative Serine/threonine-protein kinase/endoribonuclease IRE1"/>
    <property type="match status" value="1"/>
</dbReference>
<dbReference type="CDD" id="cd10422">
    <property type="entry name" value="RNase_Ire1"/>
    <property type="match status" value="1"/>
</dbReference>
<dbReference type="GO" id="GO:0005524">
    <property type="term" value="F:ATP binding"/>
    <property type="evidence" value="ECO:0007669"/>
    <property type="project" value="UniProtKB-KW"/>
</dbReference>
<dbReference type="GO" id="GO:0035556">
    <property type="term" value="P:intracellular signal transduction"/>
    <property type="evidence" value="ECO:0007669"/>
    <property type="project" value="UniProtKB-ARBA"/>
</dbReference>
<keyword evidence="11" id="KW-0256">Endoplasmic reticulum</keyword>
<dbReference type="SMART" id="SM00220">
    <property type="entry name" value="S_TKc"/>
    <property type="match status" value="1"/>
</dbReference>
<evidence type="ECO:0000256" key="23">
    <source>
        <dbReference type="ARBA" id="ARBA00047899"/>
    </source>
</evidence>
<keyword evidence="19" id="KW-0325">Glycoprotein</keyword>
<organism evidence="30 31">
    <name type="scientific">Forsythia ovata</name>
    <dbReference type="NCBI Taxonomy" id="205694"/>
    <lineage>
        <taxon>Eukaryota</taxon>
        <taxon>Viridiplantae</taxon>
        <taxon>Streptophyta</taxon>
        <taxon>Embryophyta</taxon>
        <taxon>Tracheophyta</taxon>
        <taxon>Spermatophyta</taxon>
        <taxon>Magnoliopsida</taxon>
        <taxon>eudicotyledons</taxon>
        <taxon>Gunneridae</taxon>
        <taxon>Pentapetalae</taxon>
        <taxon>asterids</taxon>
        <taxon>lamiids</taxon>
        <taxon>Lamiales</taxon>
        <taxon>Oleaceae</taxon>
        <taxon>Forsythieae</taxon>
        <taxon>Forsythia</taxon>
    </lineage>
</organism>
<dbReference type="Gene3D" id="3.30.200.20">
    <property type="entry name" value="Phosphorylase Kinase, domain 1"/>
    <property type="match status" value="1"/>
</dbReference>
<evidence type="ECO:0000256" key="8">
    <source>
        <dbReference type="ARBA" id="ARBA00022741"/>
    </source>
</evidence>
<evidence type="ECO:0000256" key="5">
    <source>
        <dbReference type="ARBA" id="ARBA00022679"/>
    </source>
</evidence>
<dbReference type="GO" id="GO:0006986">
    <property type="term" value="P:response to unfolded protein"/>
    <property type="evidence" value="ECO:0007669"/>
    <property type="project" value="UniProtKB-KW"/>
</dbReference>
<evidence type="ECO:0000256" key="19">
    <source>
        <dbReference type="ARBA" id="ARBA00023180"/>
    </source>
</evidence>
<reference evidence="31" key="1">
    <citation type="submission" date="2024-07" db="EMBL/GenBank/DDBJ databases">
        <title>Two chromosome-level genome assemblies of Korean endemic species Abeliophyllum distichum and Forsythia ovata (Oleaceae).</title>
        <authorList>
            <person name="Jang H."/>
        </authorList>
    </citation>
    <scope>NUCLEOTIDE SEQUENCE [LARGE SCALE GENOMIC DNA]</scope>
</reference>
<dbReference type="GO" id="GO:0006397">
    <property type="term" value="P:mRNA processing"/>
    <property type="evidence" value="ECO:0007669"/>
    <property type="project" value="UniProtKB-KW"/>
</dbReference>
<keyword evidence="16" id="KW-0472">Membrane</keyword>
<keyword evidence="21" id="KW-0834">Unfolded protein response</keyword>
<dbReference type="EC" id="2.7.11.1" evidence="2"/>
<evidence type="ECO:0000256" key="12">
    <source>
        <dbReference type="ARBA" id="ARBA00022840"/>
    </source>
</evidence>
<keyword evidence="10" id="KW-0378">Hydrolase</keyword>
<keyword evidence="6" id="KW-0812">Transmembrane</keyword>
<keyword evidence="9" id="KW-0418">Kinase</keyword>
<dbReference type="GO" id="GO:0016787">
    <property type="term" value="F:hydrolase activity"/>
    <property type="evidence" value="ECO:0007669"/>
    <property type="project" value="UniProtKB-KW"/>
</dbReference>
<dbReference type="InterPro" id="IPR011009">
    <property type="entry name" value="Kinase-like_dom_sf"/>
</dbReference>
<keyword evidence="18" id="KW-0804">Transcription</keyword>
<evidence type="ECO:0000256" key="13">
    <source>
        <dbReference type="ARBA" id="ARBA00022859"/>
    </source>
</evidence>
<comment type="catalytic activity">
    <reaction evidence="24">
        <text>L-seryl-[protein] + ATP = O-phospho-L-seryl-[protein] + ADP + H(+)</text>
        <dbReference type="Rhea" id="RHEA:17989"/>
        <dbReference type="Rhea" id="RHEA-COMP:9863"/>
        <dbReference type="Rhea" id="RHEA-COMP:11604"/>
        <dbReference type="ChEBI" id="CHEBI:15378"/>
        <dbReference type="ChEBI" id="CHEBI:29999"/>
        <dbReference type="ChEBI" id="CHEBI:30616"/>
        <dbReference type="ChEBI" id="CHEBI:83421"/>
        <dbReference type="ChEBI" id="CHEBI:456216"/>
        <dbReference type="EC" id="2.7.11.1"/>
    </reaction>
</comment>
<proteinExistence type="predicted"/>
<evidence type="ECO:0000256" key="14">
    <source>
        <dbReference type="ARBA" id="ARBA00022989"/>
    </source>
</evidence>
<dbReference type="GO" id="GO:0008380">
    <property type="term" value="P:RNA splicing"/>
    <property type="evidence" value="ECO:0007669"/>
    <property type="project" value="UniProtKB-KW"/>
</dbReference>